<evidence type="ECO:0000313" key="1">
    <source>
        <dbReference type="EMBL" id="KKM04865.1"/>
    </source>
</evidence>
<dbReference type="PROSITE" id="PS51009">
    <property type="entry name" value="CYTCII"/>
    <property type="match status" value="1"/>
</dbReference>
<dbReference type="Gene3D" id="1.20.120.10">
    <property type="entry name" value="Cytochrome c/b562"/>
    <property type="match status" value="1"/>
</dbReference>
<dbReference type="EMBL" id="LAZR01016356">
    <property type="protein sequence ID" value="KKM04865.1"/>
    <property type="molecule type" value="Genomic_DNA"/>
</dbReference>
<sequence>MTVKFTLATIAALSIGAAALAHNGATGIVLERMQGMSVMKDALKTLTPIMRGQVDYDAAAVRAAAEAIGTHAGDNLTALFPEDGSREKSYARDAIWTDWEGFSDLATRLETLSRGLEAAADNGLAAGGDARDSATMMGGSSAMMGGASNDASAMMGGGGTMGGGDMMGGAPMQGPLDLASLAGLPADEIFTGISRTCSACHSRFRVEQD</sequence>
<comment type="caution">
    <text evidence="1">The sequence shown here is derived from an EMBL/GenBank/DDBJ whole genome shotgun (WGS) entry which is preliminary data.</text>
</comment>
<dbReference type="GO" id="GO:0005506">
    <property type="term" value="F:iron ion binding"/>
    <property type="evidence" value="ECO:0007669"/>
    <property type="project" value="InterPro"/>
</dbReference>
<dbReference type="Pfam" id="PF01322">
    <property type="entry name" value="Cytochrom_C_2"/>
    <property type="match status" value="1"/>
</dbReference>
<name>A0A0F9H1D0_9ZZZZ</name>
<gene>
    <name evidence="1" type="ORF">LCGC14_1759910</name>
</gene>
<accession>A0A0F9H1D0</accession>
<dbReference type="InterPro" id="IPR002321">
    <property type="entry name" value="Cyt_c_II"/>
</dbReference>
<evidence type="ECO:0008006" key="2">
    <source>
        <dbReference type="Google" id="ProtNLM"/>
    </source>
</evidence>
<protein>
    <recommendedName>
        <fullName evidence="2">Cytochrome c556</fullName>
    </recommendedName>
</protein>
<dbReference type="GO" id="GO:0009055">
    <property type="term" value="F:electron transfer activity"/>
    <property type="evidence" value="ECO:0007669"/>
    <property type="project" value="InterPro"/>
</dbReference>
<organism evidence="1">
    <name type="scientific">marine sediment metagenome</name>
    <dbReference type="NCBI Taxonomy" id="412755"/>
    <lineage>
        <taxon>unclassified sequences</taxon>
        <taxon>metagenomes</taxon>
        <taxon>ecological metagenomes</taxon>
    </lineage>
</organism>
<dbReference type="GO" id="GO:0020037">
    <property type="term" value="F:heme binding"/>
    <property type="evidence" value="ECO:0007669"/>
    <property type="project" value="InterPro"/>
</dbReference>
<dbReference type="GO" id="GO:0022900">
    <property type="term" value="P:electron transport chain"/>
    <property type="evidence" value="ECO:0007669"/>
    <property type="project" value="InterPro"/>
</dbReference>
<dbReference type="SUPFAM" id="SSF47175">
    <property type="entry name" value="Cytochromes"/>
    <property type="match status" value="1"/>
</dbReference>
<dbReference type="InterPro" id="IPR010980">
    <property type="entry name" value="Cyt_c/b562"/>
</dbReference>
<dbReference type="AlphaFoldDB" id="A0A0F9H1D0"/>
<reference evidence="1" key="1">
    <citation type="journal article" date="2015" name="Nature">
        <title>Complex archaea that bridge the gap between prokaryotes and eukaryotes.</title>
        <authorList>
            <person name="Spang A."/>
            <person name="Saw J.H."/>
            <person name="Jorgensen S.L."/>
            <person name="Zaremba-Niedzwiedzka K."/>
            <person name="Martijn J."/>
            <person name="Lind A.E."/>
            <person name="van Eijk R."/>
            <person name="Schleper C."/>
            <person name="Guy L."/>
            <person name="Ettema T.J."/>
        </authorList>
    </citation>
    <scope>NUCLEOTIDE SEQUENCE</scope>
</reference>
<proteinExistence type="predicted"/>